<dbReference type="Gene3D" id="3.30.70.330">
    <property type="match status" value="1"/>
</dbReference>
<evidence type="ECO:0000313" key="2">
    <source>
        <dbReference type="EMBL" id="CAK9039283.1"/>
    </source>
</evidence>
<dbReference type="InterPro" id="IPR035979">
    <property type="entry name" value="RBD_domain_sf"/>
</dbReference>
<feature type="domain" description="Mei2-like C-terminal RNA recognition motif" evidence="1">
    <location>
        <begin position="56"/>
        <end position="152"/>
    </location>
</feature>
<comment type="caution">
    <text evidence="2">The sequence shown here is derived from an EMBL/GenBank/DDBJ whole genome shotgun (WGS) entry which is preliminary data.</text>
</comment>
<organism evidence="2 3">
    <name type="scientific">Durusdinium trenchii</name>
    <dbReference type="NCBI Taxonomy" id="1381693"/>
    <lineage>
        <taxon>Eukaryota</taxon>
        <taxon>Sar</taxon>
        <taxon>Alveolata</taxon>
        <taxon>Dinophyceae</taxon>
        <taxon>Suessiales</taxon>
        <taxon>Symbiodiniaceae</taxon>
        <taxon>Durusdinium</taxon>
    </lineage>
</organism>
<reference evidence="2 3" key="1">
    <citation type="submission" date="2024-02" db="EMBL/GenBank/DDBJ databases">
        <authorList>
            <person name="Chen Y."/>
            <person name="Shah S."/>
            <person name="Dougan E. K."/>
            <person name="Thang M."/>
            <person name="Chan C."/>
        </authorList>
    </citation>
    <scope>NUCLEOTIDE SEQUENCE [LARGE SCALE GENOMIC DNA]</scope>
</reference>
<name>A0ABP0LJA7_9DINO</name>
<gene>
    <name evidence="2" type="ORF">CCMP2556_LOCUS21358</name>
</gene>
<keyword evidence="3" id="KW-1185">Reference proteome</keyword>
<evidence type="ECO:0000313" key="3">
    <source>
        <dbReference type="Proteomes" id="UP001642484"/>
    </source>
</evidence>
<dbReference type="Pfam" id="PF04059">
    <property type="entry name" value="RRM_2"/>
    <property type="match status" value="1"/>
</dbReference>
<evidence type="ECO:0000259" key="1">
    <source>
        <dbReference type="Pfam" id="PF04059"/>
    </source>
</evidence>
<dbReference type="SUPFAM" id="SSF54928">
    <property type="entry name" value="RNA-binding domain, RBD"/>
    <property type="match status" value="1"/>
</dbReference>
<dbReference type="Proteomes" id="UP001642484">
    <property type="component" value="Unassembled WGS sequence"/>
</dbReference>
<dbReference type="EMBL" id="CAXAMN010012891">
    <property type="protein sequence ID" value="CAK9039283.1"/>
    <property type="molecule type" value="Genomic_DNA"/>
</dbReference>
<proteinExistence type="predicted"/>
<dbReference type="InterPro" id="IPR012677">
    <property type="entry name" value="Nucleotide-bd_a/b_plait_sf"/>
</dbReference>
<protein>
    <recommendedName>
        <fullName evidence="1">Mei2-like C-terminal RNA recognition motif domain-containing protein</fullName>
    </recommendedName>
</protein>
<accession>A0ABP0LJA7</accession>
<sequence length="213" mass="24499">MMCSGTAHLAYESRFAVCCPRDDYLALKCEPNAWESFEDFEGDTDRTQSPACEYQTTVMLKNLPECFTRARMLHILRREGFDCLFNFLYVPLCFQEKRSLCYAFVNFIDHSSAKRFCQTFHGFRAWGVPSESVGEVCFCERHQGLEGIIRYYRNNSVMHSSVPDECKPILLLGTQRVPFPMPVKKIKLPKKLKNEDHVRGSSSGASLLIRISL</sequence>
<dbReference type="InterPro" id="IPR007201">
    <property type="entry name" value="Mei2-like_Rrm_C"/>
</dbReference>